<dbReference type="EMBL" id="JBITMB010000005">
    <property type="protein sequence ID" value="MFI7442969.1"/>
    <property type="molecule type" value="Genomic_DNA"/>
</dbReference>
<name>A0ABW8A875_9ACTN</name>
<evidence type="ECO:0000313" key="2">
    <source>
        <dbReference type="EMBL" id="MFI7442969.1"/>
    </source>
</evidence>
<dbReference type="SUPFAM" id="SSF54427">
    <property type="entry name" value="NTF2-like"/>
    <property type="match status" value="1"/>
</dbReference>
<dbReference type="RefSeq" id="WP_101789684.1">
    <property type="nucleotide sequence ID" value="NZ_JBITMB010000005.1"/>
</dbReference>
<dbReference type="Gene3D" id="3.10.450.50">
    <property type="match status" value="1"/>
</dbReference>
<proteinExistence type="predicted"/>
<reference evidence="2 3" key="1">
    <citation type="submission" date="2024-10" db="EMBL/GenBank/DDBJ databases">
        <title>The Natural Products Discovery Center: Release of the First 8490 Sequenced Strains for Exploring Actinobacteria Biosynthetic Diversity.</title>
        <authorList>
            <person name="Kalkreuter E."/>
            <person name="Kautsar S.A."/>
            <person name="Yang D."/>
            <person name="Bader C.D."/>
            <person name="Teijaro C.N."/>
            <person name="Fluegel L."/>
            <person name="Davis C.M."/>
            <person name="Simpson J.R."/>
            <person name="Lauterbach L."/>
            <person name="Steele A.D."/>
            <person name="Gui C."/>
            <person name="Meng S."/>
            <person name="Li G."/>
            <person name="Viehrig K."/>
            <person name="Ye F."/>
            <person name="Su P."/>
            <person name="Kiefer A.F."/>
            <person name="Nichols A."/>
            <person name="Cepeda A.J."/>
            <person name="Yan W."/>
            <person name="Fan B."/>
            <person name="Jiang Y."/>
            <person name="Adhikari A."/>
            <person name="Zheng C.-J."/>
            <person name="Schuster L."/>
            <person name="Cowan T.M."/>
            <person name="Smanski M.J."/>
            <person name="Chevrette M.G."/>
            <person name="De Carvalho L.P.S."/>
            <person name="Shen B."/>
        </authorList>
    </citation>
    <scope>NUCLEOTIDE SEQUENCE [LARGE SCALE GENOMIC DNA]</scope>
    <source>
        <strain evidence="2 3">NPDC049503</strain>
    </source>
</reference>
<organism evidence="2 3">
    <name type="scientific">Nonomuraea indica</name>
    <dbReference type="NCBI Taxonomy" id="1581193"/>
    <lineage>
        <taxon>Bacteria</taxon>
        <taxon>Bacillati</taxon>
        <taxon>Actinomycetota</taxon>
        <taxon>Actinomycetes</taxon>
        <taxon>Streptosporangiales</taxon>
        <taxon>Streptosporangiaceae</taxon>
        <taxon>Nonomuraea</taxon>
    </lineage>
</organism>
<dbReference type="InterPro" id="IPR032710">
    <property type="entry name" value="NTF2-like_dom_sf"/>
</dbReference>
<keyword evidence="3" id="KW-1185">Reference proteome</keyword>
<comment type="caution">
    <text evidence="2">The sequence shown here is derived from an EMBL/GenBank/DDBJ whole genome shotgun (WGS) entry which is preliminary data.</text>
</comment>
<dbReference type="Pfam" id="PF12680">
    <property type="entry name" value="SnoaL_2"/>
    <property type="match status" value="1"/>
</dbReference>
<evidence type="ECO:0000313" key="3">
    <source>
        <dbReference type="Proteomes" id="UP001612928"/>
    </source>
</evidence>
<evidence type="ECO:0000259" key="1">
    <source>
        <dbReference type="Pfam" id="PF12680"/>
    </source>
</evidence>
<gene>
    <name evidence="2" type="ORF">ACIBP5_23620</name>
</gene>
<sequence length="125" mass="14129">MDPVTAARRFADTWQRGWTHHDADAITTLYAADAEHVSMPFRPPHRGRAAIADYIRRSFEGETIERVTFAPPLVDGDQAAIEWRVHAYDDRGTPVTLAGCVFARFDAHGLAVRTRDYWHTAEGHL</sequence>
<dbReference type="Proteomes" id="UP001612928">
    <property type="component" value="Unassembled WGS sequence"/>
</dbReference>
<dbReference type="InterPro" id="IPR037401">
    <property type="entry name" value="SnoaL-like"/>
</dbReference>
<accession>A0ABW8A875</accession>
<protein>
    <submittedName>
        <fullName evidence="2">Nuclear transport factor 2 family protein</fullName>
    </submittedName>
</protein>
<feature type="domain" description="SnoaL-like" evidence="1">
    <location>
        <begin position="14"/>
        <end position="113"/>
    </location>
</feature>